<dbReference type="InterPro" id="IPR012334">
    <property type="entry name" value="Pectin_lyas_fold"/>
</dbReference>
<dbReference type="Gene3D" id="2.160.20.10">
    <property type="entry name" value="Single-stranded right-handed beta-helix, Pectin lyase-like"/>
    <property type="match status" value="1"/>
</dbReference>
<dbReference type="SUPFAM" id="SSF51126">
    <property type="entry name" value="Pectin lyase-like"/>
    <property type="match status" value="1"/>
</dbReference>
<name>A0A0F9FK18_9ZZZZ</name>
<protein>
    <recommendedName>
        <fullName evidence="2">Right handed beta helix domain-containing protein</fullName>
    </recommendedName>
</protein>
<organism evidence="1">
    <name type="scientific">marine sediment metagenome</name>
    <dbReference type="NCBI Taxonomy" id="412755"/>
    <lineage>
        <taxon>unclassified sequences</taxon>
        <taxon>metagenomes</taxon>
        <taxon>ecological metagenomes</taxon>
    </lineage>
</organism>
<gene>
    <name evidence="1" type="ORF">LCGC14_2021150</name>
</gene>
<evidence type="ECO:0008006" key="2">
    <source>
        <dbReference type="Google" id="ProtNLM"/>
    </source>
</evidence>
<reference evidence="1" key="1">
    <citation type="journal article" date="2015" name="Nature">
        <title>Complex archaea that bridge the gap between prokaryotes and eukaryotes.</title>
        <authorList>
            <person name="Spang A."/>
            <person name="Saw J.H."/>
            <person name="Jorgensen S.L."/>
            <person name="Zaremba-Niedzwiedzka K."/>
            <person name="Martijn J."/>
            <person name="Lind A.E."/>
            <person name="van Eijk R."/>
            <person name="Schleper C."/>
            <person name="Guy L."/>
            <person name="Ettema T.J."/>
        </authorList>
    </citation>
    <scope>NUCLEOTIDE SEQUENCE</scope>
</reference>
<proteinExistence type="predicted"/>
<feature type="non-terminal residue" evidence="1">
    <location>
        <position position="690"/>
    </location>
</feature>
<dbReference type="EMBL" id="LAZR01023347">
    <property type="protein sequence ID" value="KKL78806.1"/>
    <property type="molecule type" value="Genomic_DNA"/>
</dbReference>
<accession>A0A0F9FK18</accession>
<sequence>MKIAGTLDHLEQSVKDSPVEKFSSLPTFTSADEGKVIHVTTGGDQGYHGGIGAPISDWVKLDASGSVFVRTVGGTGADFAFDDLDGALAAFEASNTKECLLLIGASGVIADGSPVIITKGPVTFRGTVEGASASISGANAVTFNLADTDQAPVTFENCDIFKTPGDDKWIFAQSGVLRLINCTINNFSGGNAGLFRQVAVGGTLKIFARNCTFLAAQDAAVDSPVFLSLATSGTGLELHLNDCTYVRDAADPTSFLKCEAADVRFILENHTVLFGPRVKTSTFSIDYDGTSLMADDKNNTGTATIHGEAAYSTRMDALTGVDIQIFESFEADAPKFVGDVLHILPGTYTYPAMGFSNWQNLAGKTIYGDGKSTKIIFSNAFTGNRVSITGSGNDDLVIRGLNFVHQAVLGGGNVLFVVSTSDRIKFENCTFENTGSNAGEFFIAYLSSADECVVRDCRFGSTGNQIGCIDCNDTSRSSFYNNRLIGEIDTGIRLQSNAEFAFIFSNHFERTTGTGLTSILVEANTNNHVIVNNFIGIAGSGTGGINIDPSADFCTIAGNYGSESDGAIQNIRYTSSSSNQANLNMVQDPAIMGRIATIMVGVDEQFSSLGDALVRVDRLHSQNYGTIFVFVRGDASMSTDTADVRRDLVFIGVSSDARITFTNSSILLSSVGGSVKRRLVQITDCEIFRS</sequence>
<comment type="caution">
    <text evidence="1">The sequence shown here is derived from an EMBL/GenBank/DDBJ whole genome shotgun (WGS) entry which is preliminary data.</text>
</comment>
<evidence type="ECO:0000313" key="1">
    <source>
        <dbReference type="EMBL" id="KKL78806.1"/>
    </source>
</evidence>
<dbReference type="InterPro" id="IPR011050">
    <property type="entry name" value="Pectin_lyase_fold/virulence"/>
</dbReference>
<dbReference type="AlphaFoldDB" id="A0A0F9FK18"/>